<sequence length="106" mass="12317">MSMVKYYEKEEHVGFWFHPSAQELIIRYIGPKFVKVNHLSENVTGKRISRKVKGETVDGCWKGHGKLSDVVLEDTGAVIGKKSKFLRQSEEDNNFYFYLILLQFCV</sequence>
<dbReference type="GO" id="GO:0003677">
    <property type="term" value="F:DNA binding"/>
    <property type="evidence" value="ECO:0007669"/>
    <property type="project" value="InterPro"/>
</dbReference>
<dbReference type="EMBL" id="LR881470">
    <property type="protein sequence ID" value="CAD5332012.1"/>
    <property type="molecule type" value="Genomic_DNA"/>
</dbReference>
<protein>
    <submittedName>
        <fullName evidence="1">(thale cress) hypothetical protein</fullName>
    </submittedName>
</protein>
<proteinExistence type="predicted"/>
<dbReference type="Proteomes" id="UP000516314">
    <property type="component" value="Chromosome 5"/>
</dbReference>
<gene>
    <name evidence="1" type="ORF">AT9943_LOCUS19443</name>
</gene>
<name>A0A7G2F8F2_ARATH</name>
<accession>A0A7G2F8F2</accession>
<dbReference type="GO" id="GO:0006355">
    <property type="term" value="P:regulation of DNA-templated transcription"/>
    <property type="evidence" value="ECO:0007669"/>
    <property type="project" value="InterPro"/>
</dbReference>
<organism evidence="1 2">
    <name type="scientific">Arabidopsis thaliana</name>
    <name type="common">Mouse-ear cress</name>
    <dbReference type="NCBI Taxonomy" id="3702"/>
    <lineage>
        <taxon>Eukaryota</taxon>
        <taxon>Viridiplantae</taxon>
        <taxon>Streptophyta</taxon>
        <taxon>Embryophyta</taxon>
        <taxon>Tracheophyta</taxon>
        <taxon>Spermatophyta</taxon>
        <taxon>Magnoliopsida</taxon>
        <taxon>eudicotyledons</taxon>
        <taxon>Gunneridae</taxon>
        <taxon>Pentapetalae</taxon>
        <taxon>rosids</taxon>
        <taxon>malvids</taxon>
        <taxon>Brassicales</taxon>
        <taxon>Brassicaceae</taxon>
        <taxon>Camelineae</taxon>
        <taxon>Arabidopsis</taxon>
    </lineage>
</organism>
<evidence type="ECO:0000313" key="2">
    <source>
        <dbReference type="Proteomes" id="UP000516314"/>
    </source>
</evidence>
<evidence type="ECO:0000313" key="1">
    <source>
        <dbReference type="EMBL" id="CAD5332012.1"/>
    </source>
</evidence>
<dbReference type="AlphaFoldDB" id="A0A7G2F8F2"/>
<dbReference type="SUPFAM" id="SSF101941">
    <property type="entry name" value="NAC domain"/>
    <property type="match status" value="1"/>
</dbReference>
<dbReference type="InterPro" id="IPR036093">
    <property type="entry name" value="NAC_dom_sf"/>
</dbReference>
<reference evidence="1 2" key="1">
    <citation type="submission" date="2020-09" db="EMBL/GenBank/DDBJ databases">
        <authorList>
            <person name="Ashkenazy H."/>
        </authorList>
    </citation>
    <scope>NUCLEOTIDE SEQUENCE [LARGE SCALE GENOMIC DNA]</scope>
    <source>
        <strain evidence="2">cv. Cdm-0</strain>
    </source>
</reference>